<proteinExistence type="predicted"/>
<evidence type="ECO:0000256" key="3">
    <source>
        <dbReference type="ARBA" id="ARBA00022691"/>
    </source>
</evidence>
<organism evidence="4 5">
    <name type="scientific">Echinicola pacifica</name>
    <dbReference type="NCBI Taxonomy" id="346377"/>
    <lineage>
        <taxon>Bacteria</taxon>
        <taxon>Pseudomonadati</taxon>
        <taxon>Bacteroidota</taxon>
        <taxon>Cytophagia</taxon>
        <taxon>Cytophagales</taxon>
        <taxon>Cyclobacteriaceae</taxon>
        <taxon>Echinicola</taxon>
    </lineage>
</organism>
<name>A0A918PZV3_9BACT</name>
<dbReference type="InterPro" id="IPR029063">
    <property type="entry name" value="SAM-dependent_MTases_sf"/>
</dbReference>
<sequence>MNDSLITDIPEIYAALQQRSSEIGFTMPSDLYIGSLLKTLISSKPNGKFLELGTGIGLSLSWMVDGMMGDSSIISVDNDPQLIDIAGAYFGMNPRVQLICQDGAEWIRNYEGGPFDLIFADAWPGKYSCLDEALALLKIGGMYVIDDMSAQPNWPEGHQDNVDALVADLEQRENFHLTKMNWSTGILLATKIA</sequence>
<evidence type="ECO:0008006" key="6">
    <source>
        <dbReference type="Google" id="ProtNLM"/>
    </source>
</evidence>
<dbReference type="Proteomes" id="UP000619457">
    <property type="component" value="Unassembled WGS sequence"/>
</dbReference>
<keyword evidence="3" id="KW-0949">S-adenosyl-L-methionine</keyword>
<keyword evidence="1" id="KW-0489">Methyltransferase</keyword>
<reference evidence="4" key="1">
    <citation type="journal article" date="2014" name="Int. J. Syst. Evol. Microbiol.">
        <title>Complete genome sequence of Corynebacterium casei LMG S-19264T (=DSM 44701T), isolated from a smear-ripened cheese.</title>
        <authorList>
            <consortium name="US DOE Joint Genome Institute (JGI-PGF)"/>
            <person name="Walter F."/>
            <person name="Albersmeier A."/>
            <person name="Kalinowski J."/>
            <person name="Ruckert C."/>
        </authorList>
    </citation>
    <scope>NUCLEOTIDE SEQUENCE</scope>
    <source>
        <strain evidence="4">KCTC 12368</strain>
    </source>
</reference>
<reference evidence="4" key="2">
    <citation type="submission" date="2020-09" db="EMBL/GenBank/DDBJ databases">
        <authorList>
            <person name="Sun Q."/>
            <person name="Kim S."/>
        </authorList>
    </citation>
    <scope>NUCLEOTIDE SEQUENCE</scope>
    <source>
        <strain evidence="4">KCTC 12368</strain>
    </source>
</reference>
<dbReference type="InterPro" id="IPR002935">
    <property type="entry name" value="SAM_O-MeTrfase"/>
</dbReference>
<keyword evidence="5" id="KW-1185">Reference proteome</keyword>
<protein>
    <recommendedName>
        <fullName evidence="6">O-methyltransferase</fullName>
    </recommendedName>
</protein>
<dbReference type="SUPFAM" id="SSF53335">
    <property type="entry name" value="S-adenosyl-L-methionine-dependent methyltransferases"/>
    <property type="match status" value="1"/>
</dbReference>
<evidence type="ECO:0000313" key="5">
    <source>
        <dbReference type="Proteomes" id="UP000619457"/>
    </source>
</evidence>
<dbReference type="Pfam" id="PF01596">
    <property type="entry name" value="Methyltransf_3"/>
    <property type="match status" value="1"/>
</dbReference>
<accession>A0A918PZV3</accession>
<dbReference type="PANTHER" id="PTHR43167:SF1">
    <property type="entry name" value="PUTATIVE (AFU_ORTHOLOGUE AFUA_6G01830)-RELATED"/>
    <property type="match status" value="1"/>
</dbReference>
<evidence type="ECO:0000313" key="4">
    <source>
        <dbReference type="EMBL" id="GGZ26168.1"/>
    </source>
</evidence>
<dbReference type="GO" id="GO:0008171">
    <property type="term" value="F:O-methyltransferase activity"/>
    <property type="evidence" value="ECO:0007669"/>
    <property type="project" value="InterPro"/>
</dbReference>
<dbReference type="RefSeq" id="WP_018473262.1">
    <property type="nucleotide sequence ID" value="NZ_BMWX01000003.1"/>
</dbReference>
<dbReference type="PANTHER" id="PTHR43167">
    <property type="entry name" value="PUTATIVE (AFU_ORTHOLOGUE AFUA_6G01830)-RELATED"/>
    <property type="match status" value="1"/>
</dbReference>
<comment type="caution">
    <text evidence="4">The sequence shown here is derived from an EMBL/GenBank/DDBJ whole genome shotgun (WGS) entry which is preliminary data.</text>
</comment>
<gene>
    <name evidence="4" type="ORF">GCM10007049_18470</name>
</gene>
<dbReference type="Gene3D" id="3.40.50.150">
    <property type="entry name" value="Vaccinia Virus protein VP39"/>
    <property type="match status" value="1"/>
</dbReference>
<dbReference type="AlphaFoldDB" id="A0A918PZV3"/>
<keyword evidence="2" id="KW-0808">Transferase</keyword>
<dbReference type="EMBL" id="BMWX01000003">
    <property type="protein sequence ID" value="GGZ26168.1"/>
    <property type="molecule type" value="Genomic_DNA"/>
</dbReference>
<evidence type="ECO:0000256" key="1">
    <source>
        <dbReference type="ARBA" id="ARBA00022603"/>
    </source>
</evidence>
<dbReference type="CDD" id="cd02440">
    <property type="entry name" value="AdoMet_MTases"/>
    <property type="match status" value="1"/>
</dbReference>
<dbReference type="GO" id="GO:0032259">
    <property type="term" value="P:methylation"/>
    <property type="evidence" value="ECO:0007669"/>
    <property type="project" value="UniProtKB-KW"/>
</dbReference>
<evidence type="ECO:0000256" key="2">
    <source>
        <dbReference type="ARBA" id="ARBA00022679"/>
    </source>
</evidence>